<dbReference type="EMBL" id="JADGMS010000002">
    <property type="protein sequence ID" value="KAF9687234.1"/>
    <property type="molecule type" value="Genomic_DNA"/>
</dbReference>
<name>A0A835N6M2_9ROSI</name>
<reference evidence="1 2" key="1">
    <citation type="submission" date="2020-10" db="EMBL/GenBank/DDBJ databases">
        <title>Plant Genome Project.</title>
        <authorList>
            <person name="Zhang R.-G."/>
        </authorList>
    </citation>
    <scope>NUCLEOTIDE SEQUENCE [LARGE SCALE GENOMIC DNA]</scope>
    <source>
        <strain evidence="1">FAFU-HL-1</strain>
        <tissue evidence="1">Leaf</tissue>
    </source>
</reference>
<organism evidence="1 2">
    <name type="scientific">Salix dunnii</name>
    <dbReference type="NCBI Taxonomy" id="1413687"/>
    <lineage>
        <taxon>Eukaryota</taxon>
        <taxon>Viridiplantae</taxon>
        <taxon>Streptophyta</taxon>
        <taxon>Embryophyta</taxon>
        <taxon>Tracheophyta</taxon>
        <taxon>Spermatophyta</taxon>
        <taxon>Magnoliopsida</taxon>
        <taxon>eudicotyledons</taxon>
        <taxon>Gunneridae</taxon>
        <taxon>Pentapetalae</taxon>
        <taxon>rosids</taxon>
        <taxon>fabids</taxon>
        <taxon>Malpighiales</taxon>
        <taxon>Salicaceae</taxon>
        <taxon>Saliceae</taxon>
        <taxon>Salix</taxon>
    </lineage>
</organism>
<evidence type="ECO:0000313" key="2">
    <source>
        <dbReference type="Proteomes" id="UP000657918"/>
    </source>
</evidence>
<keyword evidence="2" id="KW-1185">Reference proteome</keyword>
<evidence type="ECO:0000313" key="1">
    <source>
        <dbReference type="EMBL" id="KAF9687234.1"/>
    </source>
</evidence>
<dbReference type="AlphaFoldDB" id="A0A835N6M2"/>
<protein>
    <submittedName>
        <fullName evidence="1">Uncharacterized protein</fullName>
    </submittedName>
</protein>
<comment type="caution">
    <text evidence="1">The sequence shown here is derived from an EMBL/GenBank/DDBJ whole genome shotgun (WGS) entry which is preliminary data.</text>
</comment>
<accession>A0A835N6M2</accession>
<sequence>MKITKFGLVVVARTAGCPSLVCLIHPYASILSKCTSFCFSFLHGSVSSALDIRNGILDIHFFMKITNDWNEEEMIRETILFMFNSSACRTCGDYRNLFSLPQLYVWDDSEYLPCKKRGCSTVVWTHHG</sequence>
<dbReference type="Proteomes" id="UP000657918">
    <property type="component" value="Unassembled WGS sequence"/>
</dbReference>
<gene>
    <name evidence="1" type="ORF">SADUNF_Sadunf02G0072400</name>
</gene>
<proteinExistence type="predicted"/>